<feature type="transmembrane region" description="Helical" evidence="8">
    <location>
        <begin position="173"/>
        <end position="193"/>
    </location>
</feature>
<dbReference type="Gene3D" id="1.20.1540.10">
    <property type="entry name" value="Rhomboid-like"/>
    <property type="match status" value="1"/>
</dbReference>
<accession>A0AA90GYX5</accession>
<dbReference type="GO" id="GO:0004252">
    <property type="term" value="F:serine-type endopeptidase activity"/>
    <property type="evidence" value="ECO:0007669"/>
    <property type="project" value="InterPro"/>
</dbReference>
<sequence>MLSRRSPGRPAAAGPAEPPGARCGEPLAPDRPPLVTYTLIGLCVLAFLVGPVAGLDPVYGSGHDQLCAQAGYFARWGVIPSELWHGALPPDALSLPAGCRAGGPSGKLPALSVLTALFVHGGWTHLLGNMLFLFVFGPAVEDRVGRTRYAVFYLVAGYVATYGYAYGHAGSTQTLIGASGAIAGVLGAFLFLYPRARVTSLLPFLLFLPLRFPAWLVLGFWFALQWFASRTAQAAPGVAYLAHVIGFGFGFLCAAAAYRERSKLTPQAATRGDSQP</sequence>
<evidence type="ECO:0000259" key="9">
    <source>
        <dbReference type="Pfam" id="PF01694"/>
    </source>
</evidence>
<organism evidence="11">
    <name type="scientific">Streptantibioticus silvisoli</name>
    <dbReference type="NCBI Taxonomy" id="2705255"/>
    <lineage>
        <taxon>Bacteria</taxon>
        <taxon>Bacillati</taxon>
        <taxon>Actinomycetota</taxon>
        <taxon>Actinomycetes</taxon>
        <taxon>Kitasatosporales</taxon>
        <taxon>Streptomycetaceae</taxon>
        <taxon>Streptantibioticus</taxon>
    </lineage>
</organism>
<evidence type="ECO:0000256" key="2">
    <source>
        <dbReference type="ARBA" id="ARBA00022475"/>
    </source>
</evidence>
<dbReference type="PANTHER" id="PTHR43066">
    <property type="entry name" value="RHOMBOID-RELATED PROTEIN"/>
    <property type="match status" value="1"/>
</dbReference>
<dbReference type="AlphaFoldDB" id="A0AA90GYX5"/>
<dbReference type="GO" id="GO:0006508">
    <property type="term" value="P:proteolysis"/>
    <property type="evidence" value="ECO:0007669"/>
    <property type="project" value="UniProtKB-KW"/>
</dbReference>
<keyword evidence="5 8" id="KW-1133">Transmembrane helix</keyword>
<name>A0AA90GYX5_9ACTN</name>
<proteinExistence type="predicted"/>
<keyword evidence="11" id="KW-0645">Protease</keyword>
<dbReference type="InterPro" id="IPR035952">
    <property type="entry name" value="Rhomboid-like_sf"/>
</dbReference>
<dbReference type="Proteomes" id="UP001156398">
    <property type="component" value="Unassembled WGS sequence"/>
</dbReference>
<evidence type="ECO:0000313" key="10">
    <source>
        <dbReference type="EMBL" id="MDI5963527.1"/>
    </source>
</evidence>
<feature type="transmembrane region" description="Helical" evidence="8">
    <location>
        <begin position="149"/>
        <end position="167"/>
    </location>
</feature>
<feature type="transmembrane region" description="Helical" evidence="8">
    <location>
        <begin position="34"/>
        <end position="53"/>
    </location>
</feature>
<evidence type="ECO:0000256" key="6">
    <source>
        <dbReference type="ARBA" id="ARBA00023136"/>
    </source>
</evidence>
<keyword evidence="12" id="KW-1185">Reference proteome</keyword>
<comment type="caution">
    <text evidence="11">The sequence shown here is derived from an EMBL/GenBank/DDBJ whole genome shotgun (WGS) entry which is preliminary data.</text>
</comment>
<dbReference type="EMBL" id="JAAGKO020000015">
    <property type="protein sequence ID" value="MDI5963527.1"/>
    <property type="molecule type" value="Genomic_DNA"/>
</dbReference>
<dbReference type="EMBL" id="JABXJJ020000014">
    <property type="protein sequence ID" value="MDI5970194.1"/>
    <property type="molecule type" value="Genomic_DNA"/>
</dbReference>
<feature type="domain" description="Peptidase S54 rhomboid" evidence="9">
    <location>
        <begin position="112"/>
        <end position="257"/>
    </location>
</feature>
<feature type="region of interest" description="Disordered" evidence="7">
    <location>
        <begin position="1"/>
        <end position="27"/>
    </location>
</feature>
<keyword evidence="4 8" id="KW-0812">Transmembrane</keyword>
<evidence type="ECO:0000313" key="12">
    <source>
        <dbReference type="Proteomes" id="UP001156398"/>
    </source>
</evidence>
<dbReference type="InterPro" id="IPR022764">
    <property type="entry name" value="Peptidase_S54_rhomboid_dom"/>
</dbReference>
<evidence type="ECO:0000256" key="8">
    <source>
        <dbReference type="SAM" id="Phobius"/>
    </source>
</evidence>
<feature type="compositionally biased region" description="Low complexity" evidence="7">
    <location>
        <begin position="1"/>
        <end position="26"/>
    </location>
</feature>
<dbReference type="EC" id="3.4.21.-" evidence="11"/>
<keyword evidence="6 8" id="KW-0472">Membrane</keyword>
<feature type="transmembrane region" description="Helical" evidence="8">
    <location>
        <begin position="240"/>
        <end position="258"/>
    </location>
</feature>
<protein>
    <submittedName>
        <fullName evidence="11">Rhomboid family intramembrane serine protease</fullName>
        <ecNumber evidence="11">3.4.21.-</ecNumber>
    </submittedName>
</protein>
<feature type="transmembrane region" description="Helical" evidence="8">
    <location>
        <begin position="205"/>
        <end position="228"/>
    </location>
</feature>
<evidence type="ECO:0000313" key="11">
    <source>
        <dbReference type="EMBL" id="MDI5970194.1"/>
    </source>
</evidence>
<dbReference type="RefSeq" id="WP_271314091.1">
    <property type="nucleotide sequence ID" value="NZ_JAAGKO020000015.1"/>
</dbReference>
<dbReference type="SUPFAM" id="SSF144091">
    <property type="entry name" value="Rhomboid-like"/>
    <property type="match status" value="1"/>
</dbReference>
<evidence type="ECO:0000256" key="7">
    <source>
        <dbReference type="SAM" id="MobiDB-lite"/>
    </source>
</evidence>
<evidence type="ECO:0000256" key="5">
    <source>
        <dbReference type="ARBA" id="ARBA00022989"/>
    </source>
</evidence>
<comment type="subcellular location">
    <subcellularLocation>
        <location evidence="1">Membrane</location>
        <topology evidence="1">Multi-pass membrane protein</topology>
    </subcellularLocation>
</comment>
<gene>
    <name evidence="10" type="ORF">POF43_012525</name>
    <name evidence="11" type="ORF">POF50_012720</name>
</gene>
<dbReference type="PANTHER" id="PTHR43066:SF26">
    <property type="entry name" value="RHOMBOID PROTEASE GLPG"/>
    <property type="match status" value="1"/>
</dbReference>
<keyword evidence="3" id="KW-0997">Cell inner membrane</keyword>
<keyword evidence="2" id="KW-1003">Cell membrane</keyword>
<dbReference type="GO" id="GO:0016020">
    <property type="term" value="C:membrane"/>
    <property type="evidence" value="ECO:0007669"/>
    <property type="project" value="UniProtKB-SubCell"/>
</dbReference>
<dbReference type="Pfam" id="PF01694">
    <property type="entry name" value="Rhomboid"/>
    <property type="match status" value="1"/>
</dbReference>
<feature type="transmembrane region" description="Helical" evidence="8">
    <location>
        <begin position="113"/>
        <end position="137"/>
    </location>
</feature>
<evidence type="ECO:0000256" key="1">
    <source>
        <dbReference type="ARBA" id="ARBA00004141"/>
    </source>
</evidence>
<reference evidence="11 12" key="1">
    <citation type="submission" date="2023-05" db="EMBL/GenBank/DDBJ databases">
        <title>Streptantibioticus silvisoli sp. nov., acidotolerant actinomycetes 1 from pine litter.</title>
        <authorList>
            <person name="Swiecimska M."/>
            <person name="Golinska P."/>
            <person name="Sangal V."/>
            <person name="Wachnowicz B."/>
            <person name="Goodfellow M."/>
        </authorList>
    </citation>
    <scope>NUCLEOTIDE SEQUENCE</scope>
    <source>
        <strain evidence="11">SL13</strain>
        <strain evidence="10 12">SL54</strain>
    </source>
</reference>
<evidence type="ECO:0000256" key="4">
    <source>
        <dbReference type="ARBA" id="ARBA00022692"/>
    </source>
</evidence>
<evidence type="ECO:0000256" key="3">
    <source>
        <dbReference type="ARBA" id="ARBA00022519"/>
    </source>
</evidence>
<keyword evidence="11" id="KW-0378">Hydrolase</keyword>